<feature type="compositionally biased region" description="Basic and acidic residues" evidence="9">
    <location>
        <begin position="921"/>
        <end position="934"/>
    </location>
</feature>
<evidence type="ECO:0000256" key="8">
    <source>
        <dbReference type="PROSITE-ProRule" id="PRU00023"/>
    </source>
</evidence>
<evidence type="ECO:0000256" key="7">
    <source>
        <dbReference type="ARBA" id="ARBA00034703"/>
    </source>
</evidence>
<feature type="compositionally biased region" description="Basic residues" evidence="9">
    <location>
        <begin position="946"/>
        <end position="955"/>
    </location>
</feature>
<feature type="compositionally biased region" description="Basic and acidic residues" evidence="9">
    <location>
        <begin position="77"/>
        <end position="91"/>
    </location>
</feature>
<evidence type="ECO:0000256" key="9">
    <source>
        <dbReference type="SAM" id="MobiDB-lite"/>
    </source>
</evidence>
<dbReference type="PROSITE" id="PS50297">
    <property type="entry name" value="ANK_REP_REGION"/>
    <property type="match status" value="1"/>
</dbReference>
<feature type="non-terminal residue" evidence="11">
    <location>
        <position position="1564"/>
    </location>
</feature>
<evidence type="ECO:0000256" key="1">
    <source>
        <dbReference type="ARBA" id="ARBA00004123"/>
    </source>
</evidence>
<keyword evidence="3" id="KW-0597">Phosphoprotein</keyword>
<keyword evidence="4" id="KW-0677">Repeat</keyword>
<gene>
    <name evidence="11" type="primary">Bcorl1</name>
    <name evidence="11" type="ORF">MIOMAC_R06226</name>
</gene>
<comment type="similarity">
    <text evidence="7">Belongs to the BCOR family.</text>
</comment>
<feature type="region of interest" description="Disordered" evidence="9">
    <location>
        <begin position="785"/>
        <end position="820"/>
    </location>
</feature>
<organism evidence="11 12">
    <name type="scientific">Mionectes macconnelli</name>
    <name type="common">McConnell's flycatcher</name>
    <dbReference type="NCBI Taxonomy" id="254557"/>
    <lineage>
        <taxon>Eukaryota</taxon>
        <taxon>Metazoa</taxon>
        <taxon>Chordata</taxon>
        <taxon>Craniata</taxon>
        <taxon>Vertebrata</taxon>
        <taxon>Euteleostomi</taxon>
        <taxon>Archelosauria</taxon>
        <taxon>Archosauria</taxon>
        <taxon>Dinosauria</taxon>
        <taxon>Saurischia</taxon>
        <taxon>Theropoda</taxon>
        <taxon>Coelurosauria</taxon>
        <taxon>Aves</taxon>
        <taxon>Neognathae</taxon>
        <taxon>Neoaves</taxon>
        <taxon>Telluraves</taxon>
        <taxon>Australaves</taxon>
        <taxon>Passeriformes</taxon>
        <taxon>Tyrannidae</taxon>
        <taxon>Mionectes</taxon>
    </lineage>
</organism>
<evidence type="ECO:0000256" key="2">
    <source>
        <dbReference type="ARBA" id="ARBA00022499"/>
    </source>
</evidence>
<feature type="non-terminal residue" evidence="11">
    <location>
        <position position="1"/>
    </location>
</feature>
<keyword evidence="12" id="KW-1185">Reference proteome</keyword>
<evidence type="ECO:0000256" key="5">
    <source>
        <dbReference type="ARBA" id="ARBA00022843"/>
    </source>
</evidence>
<feature type="compositionally biased region" description="Acidic residues" evidence="9">
    <location>
        <begin position="1094"/>
        <end position="1104"/>
    </location>
</feature>
<evidence type="ECO:0000313" key="12">
    <source>
        <dbReference type="Proteomes" id="UP000525714"/>
    </source>
</evidence>
<feature type="compositionally biased region" description="Polar residues" evidence="9">
    <location>
        <begin position="749"/>
        <end position="766"/>
    </location>
</feature>
<dbReference type="PANTHER" id="PTHR24117:SF6">
    <property type="entry name" value="BCL-6 COREPRESSOR-LIKE PROTEIN 1"/>
    <property type="match status" value="1"/>
</dbReference>
<feature type="compositionally biased region" description="Low complexity" evidence="9">
    <location>
        <begin position="358"/>
        <end position="369"/>
    </location>
</feature>
<feature type="compositionally biased region" description="Basic residues" evidence="9">
    <location>
        <begin position="1107"/>
        <end position="1119"/>
    </location>
</feature>
<feature type="compositionally biased region" description="Polar residues" evidence="9">
    <location>
        <begin position="637"/>
        <end position="647"/>
    </location>
</feature>
<dbReference type="GO" id="GO:0000122">
    <property type="term" value="P:negative regulation of transcription by RNA polymerase II"/>
    <property type="evidence" value="ECO:0007669"/>
    <property type="project" value="TreeGrafter"/>
</dbReference>
<dbReference type="PROSITE" id="PS50088">
    <property type="entry name" value="ANK_REPEAT"/>
    <property type="match status" value="1"/>
</dbReference>
<evidence type="ECO:0000256" key="4">
    <source>
        <dbReference type="ARBA" id="ARBA00022737"/>
    </source>
</evidence>
<evidence type="ECO:0000256" key="3">
    <source>
        <dbReference type="ARBA" id="ARBA00022553"/>
    </source>
</evidence>
<feature type="compositionally biased region" description="Basic and acidic residues" evidence="9">
    <location>
        <begin position="27"/>
        <end position="39"/>
    </location>
</feature>
<dbReference type="FunFam" id="1.25.40.20:FF:000032">
    <property type="entry name" value="BCL-6 corepressor isoform X1"/>
    <property type="match status" value="1"/>
</dbReference>
<dbReference type="Pfam" id="PF12796">
    <property type="entry name" value="Ank_2"/>
    <property type="match status" value="1"/>
</dbReference>
<dbReference type="PANTHER" id="PTHR24117">
    <property type="entry name" value="AGAP007537-PB"/>
    <property type="match status" value="1"/>
</dbReference>
<keyword evidence="6" id="KW-0539">Nucleus</keyword>
<dbReference type="EMBL" id="VYZC01000353">
    <property type="protein sequence ID" value="NWT01708.1"/>
    <property type="molecule type" value="Genomic_DNA"/>
</dbReference>
<feature type="compositionally biased region" description="Basic and acidic residues" evidence="9">
    <location>
        <begin position="1060"/>
        <end position="1086"/>
    </location>
</feature>
<dbReference type="SMART" id="SM00248">
    <property type="entry name" value="ANK"/>
    <property type="match status" value="3"/>
</dbReference>
<comment type="subcellular location">
    <subcellularLocation>
        <location evidence="1">Nucleus</location>
    </subcellularLocation>
</comment>
<dbReference type="SUPFAM" id="SSF48403">
    <property type="entry name" value="Ankyrin repeat"/>
    <property type="match status" value="1"/>
</dbReference>
<protein>
    <submittedName>
        <fullName evidence="11">BCORL protein</fullName>
    </submittedName>
</protein>
<feature type="domain" description="BCL-6 corepressor PCGF1 binding" evidence="10">
    <location>
        <begin position="1449"/>
        <end position="1562"/>
    </location>
</feature>
<dbReference type="GO" id="GO:0005634">
    <property type="term" value="C:nucleus"/>
    <property type="evidence" value="ECO:0007669"/>
    <property type="project" value="UniProtKB-SubCell"/>
</dbReference>
<dbReference type="InterPro" id="IPR038227">
    <property type="entry name" value="PUFD_som_sf"/>
</dbReference>
<feature type="compositionally biased region" description="Polar residues" evidence="9">
    <location>
        <begin position="40"/>
        <end position="73"/>
    </location>
</feature>
<feature type="repeat" description="ANK" evidence="8">
    <location>
        <begin position="1311"/>
        <end position="1343"/>
    </location>
</feature>
<keyword evidence="2" id="KW-1017">Isopeptide bond</keyword>
<dbReference type="InterPro" id="IPR047144">
    <property type="entry name" value="BCOR-like"/>
</dbReference>
<feature type="compositionally biased region" description="Basic and acidic residues" evidence="9">
    <location>
        <begin position="968"/>
        <end position="983"/>
    </location>
</feature>
<keyword evidence="8" id="KW-0040">ANK repeat</keyword>
<dbReference type="InterPro" id="IPR036770">
    <property type="entry name" value="Ankyrin_rpt-contain_sf"/>
</dbReference>
<dbReference type="InterPro" id="IPR002110">
    <property type="entry name" value="Ankyrin_rpt"/>
</dbReference>
<comment type="caution">
    <text evidence="11">The sequence shown here is derived from an EMBL/GenBank/DDBJ whole genome shotgun (WGS) entry which is preliminary data.</text>
</comment>
<feature type="compositionally biased region" description="Low complexity" evidence="9">
    <location>
        <begin position="336"/>
        <end position="350"/>
    </location>
</feature>
<proteinExistence type="inferred from homology"/>
<feature type="compositionally biased region" description="Basic residues" evidence="9">
    <location>
        <begin position="1137"/>
        <end position="1152"/>
    </location>
</feature>
<evidence type="ECO:0000259" key="10">
    <source>
        <dbReference type="Pfam" id="PF16553"/>
    </source>
</evidence>
<dbReference type="CDD" id="cd14260">
    <property type="entry name" value="PUFD_like_1"/>
    <property type="match status" value="1"/>
</dbReference>
<evidence type="ECO:0000256" key="6">
    <source>
        <dbReference type="ARBA" id="ARBA00023242"/>
    </source>
</evidence>
<dbReference type="Pfam" id="PF16553">
    <property type="entry name" value="PUFD"/>
    <property type="match status" value="1"/>
</dbReference>
<dbReference type="Gene3D" id="1.25.40.20">
    <property type="entry name" value="Ankyrin repeat-containing domain"/>
    <property type="match status" value="1"/>
</dbReference>
<sequence length="1564" mass="163928">MISTAPLYSGVHNWTSTERIRMCGLNEERRAPLSDEESKTSSSQHLGSQEFCVSSSLSKVELTAVSSGSSSAQGLDADGKVEEKLGPKLEEQPPDPNPNPESAGKTVTDDALSPLAGQGDGRGQEPANPRAGGGESSGADATWTPADPPTDKQADNASACSGAPESDSAGKEKAHPSTAAQGPGVLAEGTLSVVVSSCNTSASTPATFTLNRVCFPPSQAPAMQKLPLSFQAGAVLSPSQSLVYIPPPSCGQPLSVATLPATLGVSSTLALPVLPPYLHERCLPGIIASPELRSYPYTFSVTRPLASDAKVGGGEVNQLSCPPPSGGSGAQGGGESIPLSTLPSSPALPSSGGGPAAPGGSAAPSSGTTAQGGGPAAPEPHAPGAATSLSPLKSPPQLEREMISSPEYSEMGGGLSSKSNRQKLPPPSQRKGGGMPILTPVHTSGKALLTTVLSKSQRAAQAAGSSVTSCLGTTPPLVIFPEFLRNGEQGSWVKNTTLISTIPGTYVGVANPVPASLLLSKDPGMNLGRDLRHLPKQEPISIIDQGEPRSAGVPCGKKANQVVAEGQQDPAKRLLHGRVAPGAPFCQSKDISTWNPVQGSVYPRCPVNGKPSNPQLLPLGWSPYHQTPLLSGGGSTAGQLPPNQSSPCKPAGGGELPAFPSVQPAEPSAAAGGGPEGLPRLSPQEREATAKGGGCRVLPKPFEEPANPAPLEAGPTLQTSALDGKGGTGKLDNAPKSQECTQPEAGSGQERNAQTEAPQGSCSLKQSDVKPKTQVLAAYLSHDLPVAGQQGGGGVPELPTEGQRKEPGCEGGGGPPAAEPLPCVRQVDLCRGGGERVECDVSFPSVTCLQAGAAPQAFTEAKLKGTGQIKQEGGTRCKAKRQHDGDTRQSHGGGKCRGQDGEESPSKSGSRGGGGRKWQKHHDNPHELGKREGRGSLGSVMDHNSLRVKRKRRRPAKTECPSPAHRGAGHEEGYLEKKPKNNFRDFIPVVLSSRTRSQSGDVAGSSAGATGECDVTSQEILPLLEEDQEEGGGEEEEEETSLKHRKLRKSGGGSHCHSRRDRDRSASERRGGGTRRSRELPWRAESPRQLGGGNEEEEEEEEEDGHIKRKGGGRQKSRKYQTGEYLTEREGGGVGYPHRRRKSKGDFRHRKQKESGKGKGTELQLRSRGGGSPRKSQGRTDFRNGFFLEHSDSSPIQEELEKPSGKRKGGGKHLAGICDEGKGKGCCNQPKTCSPKKPQDLWTLCKSHRVSPGSSPEPPTAQSVPPGARRLIVNKGGGETLLQRAARLGYKDVVLYCLQKKSSDVNGGGNAGYTALHEACARGWIDILHILLEHGANVNCSAQDGTRPVHDAVANDNLETMWLGGGYGADPTLATYSGQTAVKGGGSDVMKRFLCDYLSDLQGRSDGDPQTAWDFYSSSVLEGKDTIGCDLLLNPPGSSDQEEEEQEADNFMFEFSDKPLLPSYNLQVSVSRGPCNWFLFSDVLKRLKLSSRIFQARFPHLEIATLPRAEFQRGGGLSQVLAQEEVPASPEPAGGGAETVELVHYEPELLQLLGGGVEYQAWSS</sequence>
<feature type="region of interest" description="Disordered" evidence="9">
    <location>
        <begin position="865"/>
        <end position="1213"/>
    </location>
</feature>
<evidence type="ECO:0000313" key="11">
    <source>
        <dbReference type="EMBL" id="NWT01708.1"/>
    </source>
</evidence>
<feature type="region of interest" description="Disordered" evidence="9">
    <location>
        <begin position="628"/>
        <end position="768"/>
    </location>
</feature>
<dbReference type="Gene3D" id="3.10.260.40">
    <property type="entry name" value="BCL-6 corepressor, PCGF1 binding domain"/>
    <property type="match status" value="1"/>
</dbReference>
<accession>A0A7K5K675</accession>
<keyword evidence="5" id="KW-0832">Ubl conjugation</keyword>
<reference evidence="11 12" key="1">
    <citation type="submission" date="2019-09" db="EMBL/GenBank/DDBJ databases">
        <title>Bird 10,000 Genomes (B10K) Project - Family phase.</title>
        <authorList>
            <person name="Zhang G."/>
        </authorList>
    </citation>
    <scope>NUCLEOTIDE SEQUENCE [LARGE SCALE GENOMIC DNA]</scope>
    <source>
        <strain evidence="11">B10K-DU-003-16</strain>
        <tissue evidence="11">Mixed tissue sample</tissue>
    </source>
</reference>
<name>A0A7K5K675_9TYRA</name>
<dbReference type="InterPro" id="IPR032365">
    <property type="entry name" value="PUFD"/>
</dbReference>
<dbReference type="GO" id="GO:0003714">
    <property type="term" value="F:transcription corepressor activity"/>
    <property type="evidence" value="ECO:0007669"/>
    <property type="project" value="TreeGrafter"/>
</dbReference>
<feature type="region of interest" description="Disordered" evidence="9">
    <location>
        <begin position="1248"/>
        <end position="1269"/>
    </location>
</feature>
<feature type="region of interest" description="Disordered" evidence="9">
    <location>
        <begin position="27"/>
        <end position="183"/>
    </location>
</feature>
<feature type="region of interest" description="Disordered" evidence="9">
    <location>
        <begin position="310"/>
        <end position="437"/>
    </location>
</feature>
<feature type="compositionally biased region" description="Gly residues" evidence="9">
    <location>
        <begin position="326"/>
        <end position="335"/>
    </location>
</feature>
<dbReference type="Proteomes" id="UP000525714">
    <property type="component" value="Unassembled WGS sequence"/>
</dbReference>
<feature type="compositionally biased region" description="Acidic residues" evidence="9">
    <location>
        <begin position="1024"/>
        <end position="1039"/>
    </location>
</feature>